<evidence type="ECO:0000313" key="5">
    <source>
        <dbReference type="Proteomes" id="UP000093391"/>
    </source>
</evidence>
<dbReference type="STRING" id="1789224.BFG52_02050"/>
<keyword evidence="1 4" id="KW-0489">Methyltransferase</keyword>
<dbReference type="CDD" id="cd02440">
    <property type="entry name" value="AdoMet_MTases"/>
    <property type="match status" value="1"/>
</dbReference>
<dbReference type="Gene3D" id="3.40.50.150">
    <property type="entry name" value="Vaccinia Virus protein VP39"/>
    <property type="match status" value="1"/>
</dbReference>
<dbReference type="OrthoDB" id="9804312at2"/>
<proteinExistence type="predicted"/>
<evidence type="ECO:0000313" key="4">
    <source>
        <dbReference type="EMBL" id="AOA59829.1"/>
    </source>
</evidence>
<dbReference type="GO" id="GO:0008168">
    <property type="term" value="F:methyltransferase activity"/>
    <property type="evidence" value="ECO:0007669"/>
    <property type="project" value="UniProtKB-KW"/>
</dbReference>
<dbReference type="Gene3D" id="2.20.130.10">
    <property type="entry name" value="CAC2371-like domains"/>
    <property type="match status" value="1"/>
</dbReference>
<organism evidence="4 5">
    <name type="scientific">Acinetobacter larvae</name>
    <dbReference type="NCBI Taxonomy" id="1789224"/>
    <lineage>
        <taxon>Bacteria</taxon>
        <taxon>Pseudomonadati</taxon>
        <taxon>Pseudomonadota</taxon>
        <taxon>Gammaproteobacteria</taxon>
        <taxon>Moraxellales</taxon>
        <taxon>Moraxellaceae</taxon>
        <taxon>Acinetobacter</taxon>
    </lineage>
</organism>
<dbReference type="InterPro" id="IPR029063">
    <property type="entry name" value="SAM-dependent_MTases_sf"/>
</dbReference>
<evidence type="ECO:0000256" key="2">
    <source>
        <dbReference type="ARBA" id="ARBA00022679"/>
    </source>
</evidence>
<protein>
    <submittedName>
        <fullName evidence="4">SAM-dependent methyltransferase</fullName>
    </submittedName>
</protein>
<dbReference type="InterPro" id="IPR041698">
    <property type="entry name" value="Methyltransf_25"/>
</dbReference>
<dbReference type="EMBL" id="CP016895">
    <property type="protein sequence ID" value="AOA59829.1"/>
    <property type="molecule type" value="Genomic_DNA"/>
</dbReference>
<dbReference type="Pfam" id="PF13649">
    <property type="entry name" value="Methyltransf_25"/>
    <property type="match status" value="1"/>
</dbReference>
<dbReference type="RefSeq" id="WP_067559009.1">
    <property type="nucleotide sequence ID" value="NZ_CP016895.1"/>
</dbReference>
<reference evidence="4 5" key="1">
    <citation type="submission" date="2016-08" db="EMBL/GenBank/DDBJ databases">
        <authorList>
            <person name="Seilhamer J.J."/>
        </authorList>
    </citation>
    <scope>NUCLEOTIDE SEQUENCE [LARGE SCALE GENOMIC DNA]</scope>
    <source>
        <strain evidence="4 5">BRTC-1</strain>
    </source>
</reference>
<feature type="domain" description="Methyltransferase" evidence="3">
    <location>
        <begin position="40"/>
        <end position="136"/>
    </location>
</feature>
<gene>
    <name evidence="4" type="ORF">BFG52_02050</name>
</gene>
<evidence type="ECO:0000256" key="1">
    <source>
        <dbReference type="ARBA" id="ARBA00022603"/>
    </source>
</evidence>
<dbReference type="Proteomes" id="UP000093391">
    <property type="component" value="Chromosome"/>
</dbReference>
<keyword evidence="2 4" id="KW-0808">Transferase</keyword>
<dbReference type="PANTHER" id="PTHR43861:SF1">
    <property type="entry name" value="TRANS-ACONITATE 2-METHYLTRANSFERASE"/>
    <property type="match status" value="1"/>
</dbReference>
<evidence type="ECO:0000259" key="3">
    <source>
        <dbReference type="Pfam" id="PF13649"/>
    </source>
</evidence>
<dbReference type="KEGG" id="ala:BFG52_02050"/>
<dbReference type="GO" id="GO:0032259">
    <property type="term" value="P:methylation"/>
    <property type="evidence" value="ECO:0007669"/>
    <property type="project" value="UniProtKB-KW"/>
</dbReference>
<dbReference type="PANTHER" id="PTHR43861">
    <property type="entry name" value="TRANS-ACONITATE 2-METHYLTRANSFERASE-RELATED"/>
    <property type="match status" value="1"/>
</dbReference>
<sequence length="252" mass="29151">MNWNYNSLSAEVYQLDKAIGTSFGDVEYYAQRLQGINGKILEAGVGTGRILIPLLQQGLDVLGFDYSKQMLDYCQKNLASQQLAQDCVQQFSFTDFDYNDVFDAIIVPTGTILLLQHAQDFTEFLQRSYQHLADQGRLIFDIFFQHNFQVGHTTTRTFHTENNDLITLQITQSAIDYVQQTTTTHHRYEKWRDQQIIQSEFEIFSLHWYGIAELKQLLSQAGFSDIQFCSDYDPQQAPHNDSEIITVEAYKK</sequence>
<keyword evidence="5" id="KW-1185">Reference proteome</keyword>
<accession>A0A1B2M3T7</accession>
<dbReference type="AlphaFoldDB" id="A0A1B2M3T7"/>
<name>A0A1B2M3T7_9GAMM</name>
<dbReference type="SUPFAM" id="SSF53335">
    <property type="entry name" value="S-adenosyl-L-methionine-dependent methyltransferases"/>
    <property type="match status" value="1"/>
</dbReference>